<name>A0A9R1WIG2_LACSA</name>
<organism evidence="2 3">
    <name type="scientific">Lactuca sativa</name>
    <name type="common">Garden lettuce</name>
    <dbReference type="NCBI Taxonomy" id="4236"/>
    <lineage>
        <taxon>Eukaryota</taxon>
        <taxon>Viridiplantae</taxon>
        <taxon>Streptophyta</taxon>
        <taxon>Embryophyta</taxon>
        <taxon>Tracheophyta</taxon>
        <taxon>Spermatophyta</taxon>
        <taxon>Magnoliopsida</taxon>
        <taxon>eudicotyledons</taxon>
        <taxon>Gunneridae</taxon>
        <taxon>Pentapetalae</taxon>
        <taxon>asterids</taxon>
        <taxon>campanulids</taxon>
        <taxon>Asterales</taxon>
        <taxon>Asteraceae</taxon>
        <taxon>Cichorioideae</taxon>
        <taxon>Cichorieae</taxon>
        <taxon>Lactucinae</taxon>
        <taxon>Lactuca</taxon>
    </lineage>
</organism>
<dbReference type="Gene3D" id="1.25.40.10">
    <property type="entry name" value="Tetratricopeptide repeat domain"/>
    <property type="match status" value="1"/>
</dbReference>
<dbReference type="InterPro" id="IPR011989">
    <property type="entry name" value="ARM-like"/>
</dbReference>
<gene>
    <name evidence="2" type="ORF">LSAT_V11C100009960</name>
</gene>
<dbReference type="SUPFAM" id="SSF48452">
    <property type="entry name" value="TPR-like"/>
    <property type="match status" value="1"/>
</dbReference>
<dbReference type="InterPro" id="IPR058868">
    <property type="entry name" value="ARM_7"/>
</dbReference>
<protein>
    <recommendedName>
        <fullName evidence="1">ARM repeat N-terminal plant domain-containing protein</fullName>
    </recommendedName>
</protein>
<dbReference type="OrthoDB" id="1872379at2759"/>
<dbReference type="Proteomes" id="UP000235145">
    <property type="component" value="Unassembled WGS sequence"/>
</dbReference>
<evidence type="ECO:0000313" key="2">
    <source>
        <dbReference type="EMBL" id="KAJ0226006.1"/>
    </source>
</evidence>
<dbReference type="PANTHER" id="PTHR46578">
    <property type="entry name" value="ARM-REPEAT/TETRATRICOPEPTIDE REPEAT (TPR)-LIKE PROTEIN"/>
    <property type="match status" value="1"/>
</dbReference>
<dbReference type="EMBL" id="NBSK02000001">
    <property type="protein sequence ID" value="KAJ0226006.1"/>
    <property type="molecule type" value="Genomic_DNA"/>
</dbReference>
<dbReference type="InterPro" id="IPR011990">
    <property type="entry name" value="TPR-like_helical_dom_sf"/>
</dbReference>
<comment type="caution">
    <text evidence="2">The sequence shown here is derived from an EMBL/GenBank/DDBJ whole genome shotgun (WGS) entry which is preliminary data.</text>
</comment>
<dbReference type="AlphaFoldDB" id="A0A9R1WIG2"/>
<dbReference type="InterPro" id="IPR016024">
    <property type="entry name" value="ARM-type_fold"/>
</dbReference>
<keyword evidence="3" id="KW-1185">Reference proteome</keyword>
<dbReference type="Gene3D" id="1.25.10.10">
    <property type="entry name" value="Leucine-rich Repeat Variant"/>
    <property type="match status" value="1"/>
</dbReference>
<sequence length="657" mass="75325">MLHFVKSLLLFGSLSLYNLANSTIFHLLIFYTRPNQRRIQHDKQNLSRYRSTMSCTNPTCFFCSMKEPNILIRRAGIKKCFKEMLTINEQERVLILSSLWNIAMTQPEDPEFPSLGIFKCMVTLLDKSINDRAWLLDGQNVYIPYYAAHIVGSYTMNRFEFAEKAADSGIIPPLLDLMRGKMSWLEQRVAVRALGHLASYDGTFEALAVYEEEVVKLTMGLACSCDEVVYNEFVAVNDANERVKYHKNLITRGVGGLEMENRKAEEWASQIQCWSLHLLNCFAIRGRSIDVICNKEFLKELSSMWGGLVNHTSPAGVGLIRILCYTPVGRTRVSESEEVIESICNLSRSSDDWQYMAIDCLLLLLHDLNTRYKVLEIASVYLFDLIELRELGERSKIGQKITRALLTDFKNGKSRIKNREVERILKETWIFKVDKNKKERLMSDEKLEEKRVLVSLIKQQANHSFWLGDIDTAVVKYTEGVKLCPLKLKKERIVLHSNRAQCYLLLNNPDAAISDATRALSISNPVNSHAKSLWRRSQAYYMKGLSKESLMDCLMFINFVTADKKKHAKIPYYAVHMIKKLMDSTWFFASAKSKLSNNGSSSIDPGRNKEELTSDERLMSGLYTILEDPVFSKDGDATRRKVHGYRNTKKCSMAETI</sequence>
<evidence type="ECO:0000259" key="1">
    <source>
        <dbReference type="Pfam" id="PF26524"/>
    </source>
</evidence>
<dbReference type="PANTHER" id="PTHR46578:SF1">
    <property type="entry name" value="ARM-REPEAT_TETRATRICOPEPTIDE REPEAT (TPR)-LIKE PROTEIN"/>
    <property type="match status" value="1"/>
</dbReference>
<evidence type="ECO:0000313" key="3">
    <source>
        <dbReference type="Proteomes" id="UP000235145"/>
    </source>
</evidence>
<proteinExistence type="predicted"/>
<accession>A0A9R1WIG2</accession>
<dbReference type="SUPFAM" id="SSF48371">
    <property type="entry name" value="ARM repeat"/>
    <property type="match status" value="1"/>
</dbReference>
<dbReference type="Pfam" id="PF26524">
    <property type="entry name" value="ARM_7"/>
    <property type="match status" value="1"/>
</dbReference>
<reference evidence="2 3" key="1">
    <citation type="journal article" date="2017" name="Nat. Commun.">
        <title>Genome assembly with in vitro proximity ligation data and whole-genome triplication in lettuce.</title>
        <authorList>
            <person name="Reyes-Chin-Wo S."/>
            <person name="Wang Z."/>
            <person name="Yang X."/>
            <person name="Kozik A."/>
            <person name="Arikit S."/>
            <person name="Song C."/>
            <person name="Xia L."/>
            <person name="Froenicke L."/>
            <person name="Lavelle D.O."/>
            <person name="Truco M.J."/>
            <person name="Xia R."/>
            <person name="Zhu S."/>
            <person name="Xu C."/>
            <person name="Xu H."/>
            <person name="Xu X."/>
            <person name="Cox K."/>
            <person name="Korf I."/>
            <person name="Meyers B.C."/>
            <person name="Michelmore R.W."/>
        </authorList>
    </citation>
    <scope>NUCLEOTIDE SEQUENCE [LARGE SCALE GENOMIC DNA]</scope>
    <source>
        <strain evidence="3">cv. Salinas</strain>
        <tissue evidence="2">Seedlings</tissue>
    </source>
</reference>
<feature type="domain" description="ARM repeat N-terminal plant" evidence="1">
    <location>
        <begin position="53"/>
        <end position="294"/>
    </location>
</feature>